<name>A0ABV7X3Z4_9HYPH</name>
<keyword evidence="2" id="KW-1185">Reference proteome</keyword>
<organism evidence="1 2">
    <name type="scientific">Devosia honganensis</name>
    <dbReference type="NCBI Taxonomy" id="1610527"/>
    <lineage>
        <taxon>Bacteria</taxon>
        <taxon>Pseudomonadati</taxon>
        <taxon>Pseudomonadota</taxon>
        <taxon>Alphaproteobacteria</taxon>
        <taxon>Hyphomicrobiales</taxon>
        <taxon>Devosiaceae</taxon>
        <taxon>Devosia</taxon>
    </lineage>
</organism>
<accession>A0ABV7X3Z4</accession>
<evidence type="ECO:0000313" key="1">
    <source>
        <dbReference type="EMBL" id="MFC3705363.1"/>
    </source>
</evidence>
<proteinExistence type="predicted"/>
<evidence type="ECO:0000313" key="2">
    <source>
        <dbReference type="Proteomes" id="UP001595613"/>
    </source>
</evidence>
<dbReference type="EMBL" id="JBHRYD010000010">
    <property type="protein sequence ID" value="MFC3705363.1"/>
    <property type="molecule type" value="Genomic_DNA"/>
</dbReference>
<gene>
    <name evidence="1" type="ORF">ACFOOL_11410</name>
</gene>
<protein>
    <submittedName>
        <fullName evidence="1">Uncharacterized protein</fullName>
    </submittedName>
</protein>
<dbReference type="Proteomes" id="UP001595613">
    <property type="component" value="Unassembled WGS sequence"/>
</dbReference>
<comment type="caution">
    <text evidence="1">The sequence shown here is derived from an EMBL/GenBank/DDBJ whole genome shotgun (WGS) entry which is preliminary data.</text>
</comment>
<dbReference type="RefSeq" id="WP_380097172.1">
    <property type="nucleotide sequence ID" value="NZ_JBHRYD010000010.1"/>
</dbReference>
<sequence>MVTDPLRHLCRSGTELEPAMNLPMRRMVRDMALGMACVAILAASTGQALADGMPAAFDPGKLVKFDDREYRVDYADWVSTDPISSSQVKKIEAGKVSYVSIATTATGTYSTDGLISRNVRYPGIEVTEMTPREDNWIAFWSDGKWYRFTSRSGNSFISLRGRH</sequence>
<reference evidence="2" key="1">
    <citation type="journal article" date="2019" name="Int. J. Syst. Evol. Microbiol.">
        <title>The Global Catalogue of Microorganisms (GCM) 10K type strain sequencing project: providing services to taxonomists for standard genome sequencing and annotation.</title>
        <authorList>
            <consortium name="The Broad Institute Genomics Platform"/>
            <consortium name="The Broad Institute Genome Sequencing Center for Infectious Disease"/>
            <person name="Wu L."/>
            <person name="Ma J."/>
        </authorList>
    </citation>
    <scope>NUCLEOTIDE SEQUENCE [LARGE SCALE GENOMIC DNA]</scope>
    <source>
        <strain evidence="2">KCTC 42281</strain>
    </source>
</reference>